<organism evidence="8 9">
    <name type="scientific">Arenimonas malthae CC-JY-1</name>
    <dbReference type="NCBI Taxonomy" id="1384054"/>
    <lineage>
        <taxon>Bacteria</taxon>
        <taxon>Pseudomonadati</taxon>
        <taxon>Pseudomonadota</taxon>
        <taxon>Gammaproteobacteria</taxon>
        <taxon>Lysobacterales</taxon>
        <taxon>Lysobacteraceae</taxon>
        <taxon>Arenimonas</taxon>
    </lineage>
</organism>
<dbReference type="GO" id="GO:0015074">
    <property type="term" value="P:DNA integration"/>
    <property type="evidence" value="ECO:0007669"/>
    <property type="project" value="UniProtKB-KW"/>
</dbReference>
<dbReference type="InterPro" id="IPR053876">
    <property type="entry name" value="Phage_int_M"/>
</dbReference>
<keyword evidence="3 5" id="KW-0238">DNA-binding</keyword>
<evidence type="ECO:0000256" key="2">
    <source>
        <dbReference type="ARBA" id="ARBA00022908"/>
    </source>
</evidence>
<dbReference type="PANTHER" id="PTHR30629:SF2">
    <property type="entry name" value="PROPHAGE INTEGRASE INTS-RELATED"/>
    <property type="match status" value="1"/>
</dbReference>
<dbReference type="RefSeq" id="WP_043800078.1">
    <property type="nucleotide sequence ID" value="NZ_AVCH01000015.1"/>
</dbReference>
<dbReference type="Proteomes" id="UP000029392">
    <property type="component" value="Unassembled WGS sequence"/>
</dbReference>
<feature type="domain" description="Core-binding (CB)" evidence="7">
    <location>
        <begin position="98"/>
        <end position="179"/>
    </location>
</feature>
<dbReference type="InterPro" id="IPR010998">
    <property type="entry name" value="Integrase_recombinase_N"/>
</dbReference>
<dbReference type="SUPFAM" id="SSF56349">
    <property type="entry name" value="DNA breaking-rejoining enzymes"/>
    <property type="match status" value="1"/>
</dbReference>
<dbReference type="EMBL" id="AVCH01000015">
    <property type="protein sequence ID" value="KFN51983.1"/>
    <property type="molecule type" value="Genomic_DNA"/>
</dbReference>
<keyword evidence="4" id="KW-0233">DNA recombination</keyword>
<comment type="caution">
    <text evidence="8">The sequence shown here is derived from an EMBL/GenBank/DDBJ whole genome shotgun (WGS) entry which is preliminary data.</text>
</comment>
<evidence type="ECO:0000256" key="4">
    <source>
        <dbReference type="ARBA" id="ARBA00023172"/>
    </source>
</evidence>
<name>A0A091BH07_9GAMM</name>
<evidence type="ECO:0000313" key="9">
    <source>
        <dbReference type="Proteomes" id="UP000029392"/>
    </source>
</evidence>
<dbReference type="Pfam" id="PF13356">
    <property type="entry name" value="Arm-DNA-bind_3"/>
    <property type="match status" value="1"/>
</dbReference>
<reference evidence="8 9" key="1">
    <citation type="submission" date="2013-09" db="EMBL/GenBank/DDBJ databases">
        <title>Genome sequencing of Arenimonas malthae.</title>
        <authorList>
            <person name="Chen F."/>
            <person name="Wang G."/>
        </authorList>
    </citation>
    <scope>NUCLEOTIDE SEQUENCE [LARGE SCALE GENOMIC DNA]</scope>
    <source>
        <strain evidence="8 9">CC-JY-1</strain>
    </source>
</reference>
<dbReference type="GO" id="GO:0006310">
    <property type="term" value="P:DNA recombination"/>
    <property type="evidence" value="ECO:0007669"/>
    <property type="project" value="UniProtKB-KW"/>
</dbReference>
<keyword evidence="9" id="KW-1185">Reference proteome</keyword>
<dbReference type="InterPro" id="IPR011010">
    <property type="entry name" value="DNA_brk_join_enz"/>
</dbReference>
<dbReference type="PROSITE" id="PS51898">
    <property type="entry name" value="TYR_RECOMBINASE"/>
    <property type="match status" value="1"/>
</dbReference>
<dbReference type="Pfam" id="PF00589">
    <property type="entry name" value="Phage_integrase"/>
    <property type="match status" value="1"/>
</dbReference>
<gene>
    <name evidence="8" type="ORF">N790_13220</name>
</gene>
<dbReference type="Gene3D" id="3.30.160.390">
    <property type="entry name" value="Integrase, DNA-binding domain"/>
    <property type="match status" value="1"/>
</dbReference>
<dbReference type="Pfam" id="PF22022">
    <property type="entry name" value="Phage_int_M"/>
    <property type="match status" value="1"/>
</dbReference>
<evidence type="ECO:0000256" key="5">
    <source>
        <dbReference type="PROSITE-ProRule" id="PRU01248"/>
    </source>
</evidence>
<sequence length="405" mass="45189">MAGDAGKLTAVKVRSAGPGKHFDGGGLYLHVKEQGRYWRLKYRVAGREKLLALGVFPEVSLAEARQRREEARSVIRNGGDPAANRRAQKAAALESAANSFEALAAEWLGRQARDMAPKTYAKAERVFSQMLNPWVGQIPVDQVTPQEMLKALRRIESEGKHETAARAKQRASQVFRYAIATGRATSDPTQPLRGALIPAKVTNRAAITDERLMGQLMRAIDGYEGDMVTRCALQFIALTFARPGEVRGAEWTEIDLDRAEWLIPADRMKMKREHVVPLSEQAVSVLRELEPLTGRGRYVFPGRAGNRPLSDVTLNAALRRMGFDKHTMTAHGFRGMASTRLNEMAWPADVIERQLAHVPKDKIRGAYNKAQHLPERVRMMQAWADYLDAIRSTGKVVPIHRERAG</sequence>
<dbReference type="InterPro" id="IPR050808">
    <property type="entry name" value="Phage_Integrase"/>
</dbReference>
<dbReference type="OrthoDB" id="9795573at2"/>
<evidence type="ECO:0000259" key="7">
    <source>
        <dbReference type="PROSITE" id="PS51900"/>
    </source>
</evidence>
<dbReference type="AlphaFoldDB" id="A0A091BH07"/>
<dbReference type="InterPro" id="IPR002104">
    <property type="entry name" value="Integrase_catalytic"/>
</dbReference>
<dbReference type="PROSITE" id="PS51900">
    <property type="entry name" value="CB"/>
    <property type="match status" value="1"/>
</dbReference>
<dbReference type="PATRIC" id="fig|1384054.3.peg.361"/>
<protein>
    <submittedName>
        <fullName evidence="8">Integrase</fullName>
    </submittedName>
</protein>
<evidence type="ECO:0000256" key="3">
    <source>
        <dbReference type="ARBA" id="ARBA00023125"/>
    </source>
</evidence>
<dbReference type="InterPro" id="IPR013762">
    <property type="entry name" value="Integrase-like_cat_sf"/>
</dbReference>
<keyword evidence="2" id="KW-0229">DNA integration</keyword>
<evidence type="ECO:0000259" key="6">
    <source>
        <dbReference type="PROSITE" id="PS51898"/>
    </source>
</evidence>
<dbReference type="PANTHER" id="PTHR30629">
    <property type="entry name" value="PROPHAGE INTEGRASE"/>
    <property type="match status" value="1"/>
</dbReference>
<dbReference type="GO" id="GO:0003677">
    <property type="term" value="F:DNA binding"/>
    <property type="evidence" value="ECO:0007669"/>
    <property type="project" value="UniProtKB-UniRule"/>
</dbReference>
<accession>A0A091BH07</accession>
<evidence type="ECO:0000256" key="1">
    <source>
        <dbReference type="ARBA" id="ARBA00008857"/>
    </source>
</evidence>
<dbReference type="STRING" id="1384054.N790_13220"/>
<dbReference type="Gene3D" id="1.10.443.10">
    <property type="entry name" value="Intergrase catalytic core"/>
    <property type="match status" value="1"/>
</dbReference>
<dbReference type="eggNOG" id="COG0582">
    <property type="taxonomic scope" value="Bacteria"/>
</dbReference>
<dbReference type="CDD" id="cd00801">
    <property type="entry name" value="INT_P4_C"/>
    <property type="match status" value="1"/>
</dbReference>
<evidence type="ECO:0000313" key="8">
    <source>
        <dbReference type="EMBL" id="KFN51983.1"/>
    </source>
</evidence>
<dbReference type="InterPro" id="IPR025166">
    <property type="entry name" value="Integrase_DNA_bind_dom"/>
</dbReference>
<feature type="domain" description="Tyr recombinase" evidence="6">
    <location>
        <begin position="202"/>
        <end position="384"/>
    </location>
</feature>
<dbReference type="InterPro" id="IPR044068">
    <property type="entry name" value="CB"/>
</dbReference>
<dbReference type="Gene3D" id="1.10.150.130">
    <property type="match status" value="1"/>
</dbReference>
<dbReference type="InterPro" id="IPR038488">
    <property type="entry name" value="Integrase_DNA-bd_sf"/>
</dbReference>
<proteinExistence type="inferred from homology"/>
<comment type="similarity">
    <text evidence="1">Belongs to the 'phage' integrase family.</text>
</comment>